<evidence type="ECO:0000256" key="1">
    <source>
        <dbReference type="PROSITE-ProRule" id="PRU00023"/>
    </source>
</evidence>
<dbReference type="SUPFAM" id="SSF48403">
    <property type="entry name" value="Ankyrin repeat"/>
    <property type="match status" value="1"/>
</dbReference>
<dbReference type="InterPro" id="IPR002110">
    <property type="entry name" value="Ankyrin_rpt"/>
</dbReference>
<protein>
    <recommendedName>
        <fullName evidence="5">Ankyrin repeat protein</fullName>
    </recommendedName>
</protein>
<organism evidence="3 4">
    <name type="scientific">Euplotes crassus</name>
    <dbReference type="NCBI Taxonomy" id="5936"/>
    <lineage>
        <taxon>Eukaryota</taxon>
        <taxon>Sar</taxon>
        <taxon>Alveolata</taxon>
        <taxon>Ciliophora</taxon>
        <taxon>Intramacronucleata</taxon>
        <taxon>Spirotrichea</taxon>
        <taxon>Hypotrichia</taxon>
        <taxon>Euplotida</taxon>
        <taxon>Euplotidae</taxon>
        <taxon>Moneuplotes</taxon>
    </lineage>
</organism>
<proteinExistence type="predicted"/>
<comment type="caution">
    <text evidence="3">The sequence shown here is derived from an EMBL/GenBank/DDBJ whole genome shotgun (WGS) entry which is preliminary data.</text>
</comment>
<dbReference type="EMBL" id="CAMPGE010016874">
    <property type="protein sequence ID" value="CAI2375399.1"/>
    <property type="molecule type" value="Genomic_DNA"/>
</dbReference>
<name>A0AAD1XMK7_EUPCR</name>
<feature type="repeat" description="ANK" evidence="1">
    <location>
        <begin position="76"/>
        <end position="108"/>
    </location>
</feature>
<accession>A0AAD1XMK7</accession>
<feature type="region of interest" description="Disordered" evidence="2">
    <location>
        <begin position="241"/>
        <end position="288"/>
    </location>
</feature>
<dbReference type="PROSITE" id="PS50297">
    <property type="entry name" value="ANK_REP_REGION"/>
    <property type="match status" value="1"/>
</dbReference>
<dbReference type="AlphaFoldDB" id="A0AAD1XMK7"/>
<dbReference type="Proteomes" id="UP001295684">
    <property type="component" value="Unassembled WGS sequence"/>
</dbReference>
<gene>
    <name evidence="3" type="ORF">ECRASSUSDP1_LOCUS16761</name>
</gene>
<dbReference type="PANTHER" id="PTHR24183:SF1">
    <property type="entry name" value="FIBRONECTIN TYPE 3 AND ANKYRIN REPEAT DOMAINS PROTEIN 1"/>
    <property type="match status" value="1"/>
</dbReference>
<dbReference type="PANTHER" id="PTHR24183">
    <property type="entry name" value="FIBRONECTIN TYPE 3 AND ANKYRIN REPEAT DOMAINS PROTEIN 1"/>
    <property type="match status" value="1"/>
</dbReference>
<evidence type="ECO:0000313" key="4">
    <source>
        <dbReference type="Proteomes" id="UP001295684"/>
    </source>
</evidence>
<dbReference type="InterPro" id="IPR036770">
    <property type="entry name" value="Ankyrin_rpt-contain_sf"/>
</dbReference>
<dbReference type="PROSITE" id="PS50088">
    <property type="entry name" value="ANK_REPEAT"/>
    <property type="match status" value="1"/>
</dbReference>
<keyword evidence="4" id="KW-1185">Reference proteome</keyword>
<sequence length="288" mass="33057">MGNGHSAQDEYLLEAILTNQEAEVSNILTKDSTRVNAPLLNGMTNPICRAAYLGKRNMVALILKHQGDINLKCGGKGNTPLMWSAWRNNVKMTQFLVSQGADIEATNNEGLNALDVAITRVSYATALFLKKQGLSPKPAEFYEDKLQVKFDVELFIEKLENEEQVHSFNIFYKRIEREEQEWLSKDLVIDPRETWKKWLTRNMNFEEPPMVPREDIPEDNQPHTTFYGKMTCYLNGINPYPPGHKNNPAKTNDTLDVLDKSKMKEPDQELGRNREENKEDDLVIEDLK</sequence>
<evidence type="ECO:0000313" key="3">
    <source>
        <dbReference type="EMBL" id="CAI2375399.1"/>
    </source>
</evidence>
<dbReference type="Gene3D" id="1.25.40.20">
    <property type="entry name" value="Ankyrin repeat-containing domain"/>
    <property type="match status" value="1"/>
</dbReference>
<evidence type="ECO:0000256" key="2">
    <source>
        <dbReference type="SAM" id="MobiDB-lite"/>
    </source>
</evidence>
<reference evidence="3" key="1">
    <citation type="submission" date="2023-07" db="EMBL/GenBank/DDBJ databases">
        <authorList>
            <consortium name="AG Swart"/>
            <person name="Singh M."/>
            <person name="Singh A."/>
            <person name="Seah K."/>
            <person name="Emmerich C."/>
        </authorList>
    </citation>
    <scope>NUCLEOTIDE SEQUENCE</scope>
    <source>
        <strain evidence="3">DP1</strain>
    </source>
</reference>
<dbReference type="SMART" id="SM00248">
    <property type="entry name" value="ANK"/>
    <property type="match status" value="3"/>
</dbReference>
<evidence type="ECO:0008006" key="5">
    <source>
        <dbReference type="Google" id="ProtNLM"/>
    </source>
</evidence>
<keyword evidence="1" id="KW-0040">ANK repeat</keyword>
<dbReference type="GO" id="GO:0005634">
    <property type="term" value="C:nucleus"/>
    <property type="evidence" value="ECO:0007669"/>
    <property type="project" value="TreeGrafter"/>
</dbReference>
<feature type="compositionally biased region" description="Basic and acidic residues" evidence="2">
    <location>
        <begin position="257"/>
        <end position="288"/>
    </location>
</feature>
<dbReference type="Pfam" id="PF12796">
    <property type="entry name" value="Ank_2"/>
    <property type="match status" value="1"/>
</dbReference>